<dbReference type="RefSeq" id="WP_007463929.1">
    <property type="nucleotide sequence ID" value="NZ_AMZO01000006.1"/>
</dbReference>
<dbReference type="OrthoDB" id="9775513at2"/>
<feature type="domain" description="Multidrug resistance protein MdtA-like barrel-sandwich hybrid" evidence="11">
    <location>
        <begin position="91"/>
        <end position="339"/>
    </location>
</feature>
<keyword evidence="14" id="KW-1185">Reference proteome</keyword>
<name>L8JHF1_9GAMM</name>
<evidence type="ECO:0000256" key="1">
    <source>
        <dbReference type="ARBA" id="ARBA00004377"/>
    </source>
</evidence>
<feature type="domain" description="AprE-like beta-barrel" evidence="12">
    <location>
        <begin position="346"/>
        <end position="434"/>
    </location>
</feature>
<evidence type="ECO:0000256" key="7">
    <source>
        <dbReference type="ARBA" id="ARBA00022989"/>
    </source>
</evidence>
<evidence type="ECO:0000256" key="2">
    <source>
        <dbReference type="ARBA" id="ARBA00009477"/>
    </source>
</evidence>
<keyword evidence="4 9" id="KW-1003">Cell membrane</keyword>
<keyword evidence="5 9" id="KW-0997">Cell inner membrane</keyword>
<reference evidence="13 14" key="1">
    <citation type="submission" date="2012-12" db="EMBL/GenBank/DDBJ databases">
        <title>Genome Assembly of Photobacterium sp. AK15.</title>
        <authorList>
            <person name="Khatri I."/>
            <person name="Vaidya B."/>
            <person name="Srinivas T.N.R."/>
            <person name="Subramanian S."/>
            <person name="Pinnaka A."/>
        </authorList>
    </citation>
    <scope>NUCLEOTIDE SEQUENCE [LARGE SCALE GENOMIC DNA]</scope>
    <source>
        <strain evidence="13 14">AK15</strain>
    </source>
</reference>
<dbReference type="SUPFAM" id="SSF111369">
    <property type="entry name" value="HlyD-like secretion proteins"/>
    <property type="match status" value="1"/>
</dbReference>
<dbReference type="InterPro" id="IPR058625">
    <property type="entry name" value="MdtA-like_BSH"/>
</dbReference>
<sequence>MRFQLFDKLKFRRKEVGDPKRTREEFDFQPGYLEVVERPPAPLARITAIALTSLIVIVLIWAVIGQLDIHANATGRLLIHSRSKVIQSLEAGEIAAIHVHDGQSVNKGDVLINLNPVGVEAEVQELQEQLNFKMLELARFRALLTDDPIHQFIAPEDAPTEEVAMTRAHLASVWKEVVSTLESLNGELAVNQANQQARQTDIKVLNRLASNIEARLKARRLLAKSKLLSRVELLEQERELLELERSRSQQQTELAVLNAEYQSLKDRKDSYLAKISREYYDQVNQAQESIAVLSQRLIKVEEKQRLQSLRSPVDGVVQQLAVHTLGGVVQPAQQLMVIVPDDAMLEADVMVLNKDVGFVHAGQSVEIKVDSFPYTRYGTIAGKVMNVSRDAVKDEQQGLVFPARIQLAQTYVAVDEHLVPLQAGMSVMAEIRTGKRRVIDYLLSPLQQYQSEALRER</sequence>
<dbReference type="GO" id="GO:0009306">
    <property type="term" value="P:protein secretion"/>
    <property type="evidence" value="ECO:0007669"/>
    <property type="project" value="InterPro"/>
</dbReference>
<dbReference type="PANTHER" id="PTHR30386">
    <property type="entry name" value="MEMBRANE FUSION SUBUNIT OF EMRAB-TOLC MULTIDRUG EFFLUX PUMP"/>
    <property type="match status" value="1"/>
</dbReference>
<comment type="subcellular location">
    <subcellularLocation>
        <location evidence="1 9">Cell inner membrane</location>
        <topology evidence="1 9">Single-pass membrane protein</topology>
    </subcellularLocation>
</comment>
<keyword evidence="10" id="KW-0175">Coiled coil</keyword>
<evidence type="ECO:0000313" key="14">
    <source>
        <dbReference type="Proteomes" id="UP000011134"/>
    </source>
</evidence>
<evidence type="ECO:0000256" key="10">
    <source>
        <dbReference type="SAM" id="Coils"/>
    </source>
</evidence>
<dbReference type="PRINTS" id="PR01490">
    <property type="entry name" value="RTXTOXIND"/>
</dbReference>
<comment type="caution">
    <text evidence="13">The sequence shown here is derived from an EMBL/GenBank/DDBJ whole genome shotgun (WGS) entry which is preliminary data.</text>
</comment>
<dbReference type="InterPro" id="IPR010129">
    <property type="entry name" value="T1SS_HlyD"/>
</dbReference>
<evidence type="ECO:0000259" key="11">
    <source>
        <dbReference type="Pfam" id="PF25917"/>
    </source>
</evidence>
<keyword evidence="8 9" id="KW-0472">Membrane</keyword>
<evidence type="ECO:0000256" key="8">
    <source>
        <dbReference type="ARBA" id="ARBA00023136"/>
    </source>
</evidence>
<evidence type="ECO:0000256" key="9">
    <source>
        <dbReference type="RuleBase" id="RU365093"/>
    </source>
</evidence>
<comment type="similarity">
    <text evidence="2 9">Belongs to the membrane fusion protein (MFP) (TC 8.A.1) family.</text>
</comment>
<dbReference type="Proteomes" id="UP000011134">
    <property type="component" value="Unassembled WGS sequence"/>
</dbReference>
<evidence type="ECO:0000259" key="12">
    <source>
        <dbReference type="Pfam" id="PF26002"/>
    </source>
</evidence>
<feature type="transmembrane region" description="Helical" evidence="9">
    <location>
        <begin position="43"/>
        <end position="64"/>
    </location>
</feature>
<dbReference type="PROSITE" id="PS00543">
    <property type="entry name" value="HLYD_FAMILY"/>
    <property type="match status" value="1"/>
</dbReference>
<proteinExistence type="inferred from homology"/>
<dbReference type="GO" id="GO:0005886">
    <property type="term" value="C:plasma membrane"/>
    <property type="evidence" value="ECO:0007669"/>
    <property type="project" value="UniProtKB-SubCell"/>
</dbReference>
<evidence type="ECO:0000313" key="13">
    <source>
        <dbReference type="EMBL" id="ELR66872.1"/>
    </source>
</evidence>
<evidence type="ECO:0000256" key="5">
    <source>
        <dbReference type="ARBA" id="ARBA00022519"/>
    </source>
</evidence>
<keyword evidence="3 9" id="KW-0813">Transport</keyword>
<dbReference type="NCBIfam" id="TIGR01843">
    <property type="entry name" value="type_I_hlyD"/>
    <property type="match status" value="1"/>
</dbReference>
<dbReference type="PANTHER" id="PTHR30386:SF27">
    <property type="entry name" value="MEMBRANE FUSION PROTEIN (MFP) FAMILY PROTEIN"/>
    <property type="match status" value="1"/>
</dbReference>
<dbReference type="InterPro" id="IPR058982">
    <property type="entry name" value="Beta-barrel_AprE"/>
</dbReference>
<dbReference type="InterPro" id="IPR006144">
    <property type="entry name" value="Secretion_HlyD_CS"/>
</dbReference>
<dbReference type="Pfam" id="PF26002">
    <property type="entry name" value="Beta-barrel_AprE"/>
    <property type="match status" value="1"/>
</dbReference>
<keyword evidence="6 9" id="KW-0812">Transmembrane</keyword>
<evidence type="ECO:0000256" key="3">
    <source>
        <dbReference type="ARBA" id="ARBA00022448"/>
    </source>
</evidence>
<dbReference type="AlphaFoldDB" id="L8JHF1"/>
<organism evidence="13 14">
    <name type="scientific">Photobacterium marinum</name>
    <dbReference type="NCBI Taxonomy" id="1056511"/>
    <lineage>
        <taxon>Bacteria</taxon>
        <taxon>Pseudomonadati</taxon>
        <taxon>Pseudomonadota</taxon>
        <taxon>Gammaproteobacteria</taxon>
        <taxon>Vibrionales</taxon>
        <taxon>Vibrionaceae</taxon>
        <taxon>Photobacterium</taxon>
    </lineage>
</organism>
<dbReference type="PATRIC" id="fig|1056511.3.peg.1400"/>
<dbReference type="Gene3D" id="2.40.30.170">
    <property type="match status" value="1"/>
</dbReference>
<evidence type="ECO:0000256" key="4">
    <source>
        <dbReference type="ARBA" id="ARBA00022475"/>
    </source>
</evidence>
<dbReference type="InterPro" id="IPR050739">
    <property type="entry name" value="MFP"/>
</dbReference>
<protein>
    <recommendedName>
        <fullName evidence="9">Membrane fusion protein (MFP) family protein</fullName>
    </recommendedName>
</protein>
<evidence type="ECO:0000256" key="6">
    <source>
        <dbReference type="ARBA" id="ARBA00022692"/>
    </source>
</evidence>
<gene>
    <name evidence="13" type="ORF">C942_04571</name>
</gene>
<dbReference type="Pfam" id="PF25917">
    <property type="entry name" value="BSH_RND"/>
    <property type="match status" value="1"/>
</dbReference>
<dbReference type="EMBL" id="AMZO01000006">
    <property type="protein sequence ID" value="ELR66872.1"/>
    <property type="molecule type" value="Genomic_DNA"/>
</dbReference>
<feature type="coiled-coil region" evidence="10">
    <location>
        <begin position="224"/>
        <end position="303"/>
    </location>
</feature>
<accession>L8JHF1</accession>
<keyword evidence="7 9" id="KW-1133">Transmembrane helix</keyword>